<evidence type="ECO:0000313" key="2">
    <source>
        <dbReference type="Proteomes" id="UP000304840"/>
    </source>
</evidence>
<dbReference type="Proteomes" id="UP000304840">
    <property type="component" value="Chromosome"/>
</dbReference>
<accession>A0AAI8GAD2</accession>
<reference evidence="1 2" key="2">
    <citation type="submission" date="2019-05" db="EMBL/GenBank/DDBJ databases">
        <authorList>
            <person name="Ravantti J.J."/>
        </authorList>
    </citation>
    <scope>NUCLEOTIDE SEQUENCE [LARGE SCALE GENOMIC DNA]</scope>
    <source>
        <strain evidence="1 2">B185</strain>
    </source>
</reference>
<dbReference type="AlphaFoldDB" id="A0AAI8GAD2"/>
<sequence length="169" mass="20392">MENVYSNDWNHFVISNLPFEERKPKTIKWLNVVLKPIVRLHIEFLAFRNQALYKVNHNSQICYLQAVLNDIFDNTDRRIIIRNAILREPLWFYEPEENKPVLFYEESDNKPVYFREESEFIGDGADFLVLVPIDLKPTNTQEENAFLIKMRAQLDYYKLFVKNYKILWV</sequence>
<evidence type="ECO:0000313" key="1">
    <source>
        <dbReference type="EMBL" id="AMO19405.1"/>
    </source>
</evidence>
<protein>
    <submittedName>
        <fullName evidence="1">Uncharacterized protein</fullName>
    </submittedName>
</protein>
<dbReference type="RefSeq" id="WP_138424909.1">
    <property type="nucleotide sequence ID" value="NZ_CP010992.1"/>
</dbReference>
<reference evidence="2" key="1">
    <citation type="submission" date="2016-03" db="EMBL/GenBank/DDBJ databases">
        <title>Flavobacterium columnare strain B185, complete genome.</title>
        <authorList>
            <person name="Sundberg L.-R."/>
            <person name="Papponen P."/>
            <person name="Laanto E."/>
        </authorList>
    </citation>
    <scope>NUCLEOTIDE SEQUENCE [LARGE SCALE GENOMIC DNA]</scope>
    <source>
        <strain evidence="2">B185</strain>
    </source>
</reference>
<organism evidence="1 2">
    <name type="scientific">Flavobacterium columnare</name>
    <dbReference type="NCBI Taxonomy" id="996"/>
    <lineage>
        <taxon>Bacteria</taxon>
        <taxon>Pseudomonadati</taxon>
        <taxon>Bacteroidota</taxon>
        <taxon>Flavobacteriia</taxon>
        <taxon>Flavobacteriales</taxon>
        <taxon>Flavobacteriaceae</taxon>
        <taxon>Flavobacterium</taxon>
    </lineage>
</organism>
<name>A0AAI8GAD2_9FLAO</name>
<proteinExistence type="predicted"/>
<dbReference type="EMBL" id="CP010992">
    <property type="protein sequence ID" value="AMO19405.1"/>
    <property type="molecule type" value="Genomic_DNA"/>
</dbReference>
<gene>
    <name evidence="1" type="ORF">UN65_02735</name>
</gene>